<protein>
    <submittedName>
        <fullName evidence="2">Uncharacterized protein</fullName>
    </submittedName>
</protein>
<comment type="caution">
    <text evidence="2">The sequence shown here is derived from an EMBL/GenBank/DDBJ whole genome shotgun (WGS) entry which is preliminary data.</text>
</comment>
<reference evidence="2 3" key="1">
    <citation type="journal article" date="2022" name="Allergy">
        <title>Genome assembly and annotation of Periplaneta americana reveal a comprehensive cockroach allergen profile.</title>
        <authorList>
            <person name="Wang L."/>
            <person name="Xiong Q."/>
            <person name="Saelim N."/>
            <person name="Wang L."/>
            <person name="Nong W."/>
            <person name="Wan A.T."/>
            <person name="Shi M."/>
            <person name="Liu X."/>
            <person name="Cao Q."/>
            <person name="Hui J.H.L."/>
            <person name="Sookrung N."/>
            <person name="Leung T.F."/>
            <person name="Tungtrongchitr A."/>
            <person name="Tsui S.K.W."/>
        </authorList>
    </citation>
    <scope>NUCLEOTIDE SEQUENCE [LARGE SCALE GENOMIC DNA]</scope>
    <source>
        <strain evidence="2">PWHHKU_190912</strain>
    </source>
</reference>
<dbReference type="EMBL" id="JAJSOF020000037">
    <property type="protein sequence ID" value="KAJ4428424.1"/>
    <property type="molecule type" value="Genomic_DNA"/>
</dbReference>
<keyword evidence="3" id="KW-1185">Reference proteome</keyword>
<accession>A0ABQ8S338</accession>
<evidence type="ECO:0000313" key="3">
    <source>
        <dbReference type="Proteomes" id="UP001148838"/>
    </source>
</evidence>
<name>A0ABQ8S338_PERAM</name>
<dbReference type="Proteomes" id="UP001148838">
    <property type="component" value="Unassembled WGS sequence"/>
</dbReference>
<feature type="region of interest" description="Disordered" evidence="1">
    <location>
        <begin position="1"/>
        <end position="28"/>
    </location>
</feature>
<evidence type="ECO:0000256" key="1">
    <source>
        <dbReference type="SAM" id="MobiDB-lite"/>
    </source>
</evidence>
<evidence type="ECO:0000313" key="2">
    <source>
        <dbReference type="EMBL" id="KAJ4428424.1"/>
    </source>
</evidence>
<proteinExistence type="predicted"/>
<organism evidence="2 3">
    <name type="scientific">Periplaneta americana</name>
    <name type="common">American cockroach</name>
    <name type="synonym">Blatta americana</name>
    <dbReference type="NCBI Taxonomy" id="6978"/>
    <lineage>
        <taxon>Eukaryota</taxon>
        <taxon>Metazoa</taxon>
        <taxon>Ecdysozoa</taxon>
        <taxon>Arthropoda</taxon>
        <taxon>Hexapoda</taxon>
        <taxon>Insecta</taxon>
        <taxon>Pterygota</taxon>
        <taxon>Neoptera</taxon>
        <taxon>Polyneoptera</taxon>
        <taxon>Dictyoptera</taxon>
        <taxon>Blattodea</taxon>
        <taxon>Blattoidea</taxon>
        <taxon>Blattidae</taxon>
        <taxon>Blattinae</taxon>
        <taxon>Periplaneta</taxon>
    </lineage>
</organism>
<gene>
    <name evidence="2" type="ORF">ANN_24461</name>
</gene>
<feature type="compositionally biased region" description="Basic and acidic residues" evidence="1">
    <location>
        <begin position="1"/>
        <end position="10"/>
    </location>
</feature>
<sequence>MGWTHSKDSTAIDGHSQQEFGIPELEKEGQEDRLKLQWRKSEHYADEKSPIATHFNQFRPSASLFIKNNPGSVVRSISRSFINMSATAPTPCRTKPTTFKTIRSEIHVNHTKECARISKLARVDSVRLYSYPCQLGFKVIEQQKNLLRVCQRKMESKVLQLRLQDRIRNTDIRIRSCMQDAVRLALRLKWEWGGHVSRMDCSRWTYASTMWDPRIGKRSRRRPRRETGAQWTRTARDRQAWKRLEEITNTM</sequence>